<dbReference type="CDD" id="cd12810">
    <property type="entry name" value="Esterase_713_like-3"/>
    <property type="match status" value="1"/>
</dbReference>
<dbReference type="Gene3D" id="3.40.50.1820">
    <property type="entry name" value="alpha/beta hydrolase"/>
    <property type="match status" value="1"/>
</dbReference>
<organism evidence="1 2">
    <name type="scientific">Periconia macrospinosa</name>
    <dbReference type="NCBI Taxonomy" id="97972"/>
    <lineage>
        <taxon>Eukaryota</taxon>
        <taxon>Fungi</taxon>
        <taxon>Dikarya</taxon>
        <taxon>Ascomycota</taxon>
        <taxon>Pezizomycotina</taxon>
        <taxon>Dothideomycetes</taxon>
        <taxon>Pleosporomycetidae</taxon>
        <taxon>Pleosporales</taxon>
        <taxon>Massarineae</taxon>
        <taxon>Periconiaceae</taxon>
        <taxon>Periconia</taxon>
    </lineage>
</organism>
<evidence type="ECO:0000313" key="1">
    <source>
        <dbReference type="EMBL" id="PVH94032.1"/>
    </source>
</evidence>
<accession>A0A2V1D7L1</accession>
<protein>
    <recommendedName>
        <fullName evidence="3">Alpha/beta-hydrolase</fullName>
    </recommendedName>
</protein>
<evidence type="ECO:0008006" key="3">
    <source>
        <dbReference type="Google" id="ProtNLM"/>
    </source>
</evidence>
<keyword evidence="2" id="KW-1185">Reference proteome</keyword>
<evidence type="ECO:0000313" key="2">
    <source>
        <dbReference type="Proteomes" id="UP000244855"/>
    </source>
</evidence>
<feature type="non-terminal residue" evidence="1">
    <location>
        <position position="1"/>
    </location>
</feature>
<feature type="non-terminal residue" evidence="1">
    <location>
        <position position="318"/>
    </location>
</feature>
<dbReference type="STRING" id="97972.A0A2V1D7L1"/>
<dbReference type="OrthoDB" id="3504488at2759"/>
<sequence length="318" mass="35597">RKPIILDRSGGFQIGGKIIKSPLNPNLTLSCDHGYMEYFIPWRPRRTSLVMWHSSSTQVWQNRWDFGPGYKDLFLRRNYPIYLWDGPRVGRANWPCEPTTPYTPLYQDQSNFAAWNFGPRYPLWWPDVQFPVNDTAAWQRATSARYIEYDTAASVELQSDAAAVAADSGDVGREIVYLTNSAAGLRAMMTVSKTNGTNVKGIVAYESIGYVFPETANVTAGGGGFGPFVVSVERFRKLARLTSVKFVWGDHRAANWSSVVESRKCADWINRYGGNAEVVMLGELGLKGSTHIPFADLDNEEVAGLLEGWLEEEGLDGY</sequence>
<proteinExistence type="predicted"/>
<dbReference type="Proteomes" id="UP000244855">
    <property type="component" value="Unassembled WGS sequence"/>
</dbReference>
<gene>
    <name evidence="1" type="ORF">DM02DRAFT_507652</name>
</gene>
<dbReference type="InterPro" id="IPR029058">
    <property type="entry name" value="AB_hydrolase_fold"/>
</dbReference>
<dbReference type="AlphaFoldDB" id="A0A2V1D7L1"/>
<name>A0A2V1D7L1_9PLEO</name>
<dbReference type="EMBL" id="KZ805554">
    <property type="protein sequence ID" value="PVH94032.1"/>
    <property type="molecule type" value="Genomic_DNA"/>
</dbReference>
<dbReference type="SUPFAM" id="SSF53474">
    <property type="entry name" value="alpha/beta-Hydrolases"/>
    <property type="match status" value="1"/>
</dbReference>
<reference evidence="1 2" key="1">
    <citation type="journal article" date="2018" name="Sci. Rep.">
        <title>Comparative genomics provides insights into the lifestyle and reveals functional heterogeneity of dark septate endophytic fungi.</title>
        <authorList>
            <person name="Knapp D.G."/>
            <person name="Nemeth J.B."/>
            <person name="Barry K."/>
            <person name="Hainaut M."/>
            <person name="Henrissat B."/>
            <person name="Johnson J."/>
            <person name="Kuo A."/>
            <person name="Lim J.H.P."/>
            <person name="Lipzen A."/>
            <person name="Nolan M."/>
            <person name="Ohm R.A."/>
            <person name="Tamas L."/>
            <person name="Grigoriev I.V."/>
            <person name="Spatafora J.W."/>
            <person name="Nagy L.G."/>
            <person name="Kovacs G.M."/>
        </authorList>
    </citation>
    <scope>NUCLEOTIDE SEQUENCE [LARGE SCALE GENOMIC DNA]</scope>
    <source>
        <strain evidence="1 2">DSE2036</strain>
    </source>
</reference>